<proteinExistence type="predicted"/>
<comment type="caution">
    <text evidence="1">The sequence shown here is derived from an EMBL/GenBank/DDBJ whole genome shotgun (WGS) entry which is preliminary data.</text>
</comment>
<reference evidence="1" key="1">
    <citation type="submission" date="2021-08" db="EMBL/GenBank/DDBJ databases">
        <title>WGS assembly of Ceratopteris richardii.</title>
        <authorList>
            <person name="Marchant D.B."/>
            <person name="Chen G."/>
            <person name="Jenkins J."/>
            <person name="Shu S."/>
            <person name="Leebens-Mack J."/>
            <person name="Grimwood J."/>
            <person name="Schmutz J."/>
            <person name="Soltis P."/>
            <person name="Soltis D."/>
            <person name="Chen Z.-H."/>
        </authorList>
    </citation>
    <scope>NUCLEOTIDE SEQUENCE</scope>
    <source>
        <strain evidence="1">Whitten #5841</strain>
        <tissue evidence="1">Leaf</tissue>
    </source>
</reference>
<dbReference type="Proteomes" id="UP000825935">
    <property type="component" value="Chromosome 10"/>
</dbReference>
<protein>
    <submittedName>
        <fullName evidence="1">Uncharacterized protein</fullName>
    </submittedName>
</protein>
<accession>A0A8T2U131</accession>
<gene>
    <name evidence="1" type="ORF">KP509_10G081500</name>
</gene>
<organism evidence="1 2">
    <name type="scientific">Ceratopteris richardii</name>
    <name type="common">Triangle waterfern</name>
    <dbReference type="NCBI Taxonomy" id="49495"/>
    <lineage>
        <taxon>Eukaryota</taxon>
        <taxon>Viridiplantae</taxon>
        <taxon>Streptophyta</taxon>
        <taxon>Embryophyta</taxon>
        <taxon>Tracheophyta</taxon>
        <taxon>Polypodiopsida</taxon>
        <taxon>Polypodiidae</taxon>
        <taxon>Polypodiales</taxon>
        <taxon>Pteridineae</taxon>
        <taxon>Pteridaceae</taxon>
        <taxon>Parkerioideae</taxon>
        <taxon>Ceratopteris</taxon>
    </lineage>
</organism>
<dbReference type="EMBL" id="CM035415">
    <property type="protein sequence ID" value="KAH7428220.1"/>
    <property type="molecule type" value="Genomic_DNA"/>
</dbReference>
<keyword evidence="2" id="KW-1185">Reference proteome</keyword>
<evidence type="ECO:0000313" key="1">
    <source>
        <dbReference type="EMBL" id="KAH7428220.1"/>
    </source>
</evidence>
<evidence type="ECO:0000313" key="2">
    <source>
        <dbReference type="Proteomes" id="UP000825935"/>
    </source>
</evidence>
<dbReference type="AlphaFoldDB" id="A0A8T2U131"/>
<name>A0A8T2U131_CERRI</name>
<sequence>MNDHCGMFDESVEPDKKVVTYSVTSCPPDISAELNIAIGMKNNNGILGDLTIMKFSKESNISRNHSSETAIMKERNNIGDEGNLRGDSCSYNAGLEIHMDTGYVSTDEFVEDGSKAMDNTVGVEYVSDEEEDEFSKKLRNFLS</sequence>